<proteinExistence type="predicted"/>
<protein>
    <recommendedName>
        <fullName evidence="3">Transposase</fullName>
    </recommendedName>
</protein>
<reference evidence="1 2" key="1">
    <citation type="submission" date="2024-12" db="EMBL/GenBank/DDBJ databases">
        <title>Forecasting of Potato common scab and diversities of Pathogenic streptomyces spp. in china.</title>
        <authorList>
            <person name="Handique U."/>
            <person name="Wu J."/>
        </authorList>
    </citation>
    <scope>NUCLEOTIDE SEQUENCE [LARGE SCALE GENOMIC DNA]</scope>
    <source>
        <strain evidence="1 2">ZRIMU1585</strain>
    </source>
</reference>
<evidence type="ECO:0000313" key="2">
    <source>
        <dbReference type="Proteomes" id="UP001631993"/>
    </source>
</evidence>
<organism evidence="1 2">
    <name type="scientific">Streptomyces galilaeus</name>
    <dbReference type="NCBI Taxonomy" id="33899"/>
    <lineage>
        <taxon>Bacteria</taxon>
        <taxon>Bacillati</taxon>
        <taxon>Actinomycetota</taxon>
        <taxon>Actinomycetes</taxon>
        <taxon>Kitasatosporales</taxon>
        <taxon>Streptomycetaceae</taxon>
        <taxon>Streptomyces</taxon>
    </lineage>
</organism>
<dbReference type="RefSeq" id="WP_369280493.1">
    <property type="nucleotide sequence ID" value="NZ_JBJVMW010000037.1"/>
</dbReference>
<dbReference type="Proteomes" id="UP001631993">
    <property type="component" value="Unassembled WGS sequence"/>
</dbReference>
<sequence length="50" mass="5745">MFRRWQRDGTWHRVLIPLQSLADVKGAIGWDLNVDSTAPKASLPLTRLRT</sequence>
<keyword evidence="2" id="KW-1185">Reference proteome</keyword>
<dbReference type="EMBL" id="JBJVNE010000029">
    <property type="protein sequence ID" value="MFM9652513.1"/>
    <property type="molecule type" value="Genomic_DNA"/>
</dbReference>
<comment type="caution">
    <text evidence="1">The sequence shown here is derived from an EMBL/GenBank/DDBJ whole genome shotgun (WGS) entry which is preliminary data.</text>
</comment>
<gene>
    <name evidence="1" type="ORF">ACKI1S_41095</name>
</gene>
<evidence type="ECO:0000313" key="1">
    <source>
        <dbReference type="EMBL" id="MFM9652513.1"/>
    </source>
</evidence>
<name>A0ABW9IZM5_STRGJ</name>
<evidence type="ECO:0008006" key="3">
    <source>
        <dbReference type="Google" id="ProtNLM"/>
    </source>
</evidence>
<accession>A0ABW9IZM5</accession>